<reference evidence="2" key="2">
    <citation type="submission" date="2021-09" db="EMBL/GenBank/DDBJ databases">
        <authorList>
            <person name="Gilroy R."/>
        </authorList>
    </citation>
    <scope>NUCLEOTIDE SEQUENCE</scope>
    <source>
        <strain evidence="2">ChiGjej2B2-7701</strain>
    </source>
</reference>
<feature type="transmembrane region" description="Helical" evidence="1">
    <location>
        <begin position="6"/>
        <end position="23"/>
    </location>
</feature>
<evidence type="ECO:0000256" key="1">
    <source>
        <dbReference type="SAM" id="Phobius"/>
    </source>
</evidence>
<dbReference type="EMBL" id="DYVF01000020">
    <property type="protein sequence ID" value="HJG30254.1"/>
    <property type="molecule type" value="Genomic_DNA"/>
</dbReference>
<feature type="transmembrane region" description="Helical" evidence="1">
    <location>
        <begin position="35"/>
        <end position="54"/>
    </location>
</feature>
<organism evidence="2 3">
    <name type="scientific">Collinsella ihumii</name>
    <dbReference type="NCBI Taxonomy" id="1720204"/>
    <lineage>
        <taxon>Bacteria</taxon>
        <taxon>Bacillati</taxon>
        <taxon>Actinomycetota</taxon>
        <taxon>Coriobacteriia</taxon>
        <taxon>Coriobacteriales</taxon>
        <taxon>Coriobacteriaceae</taxon>
        <taxon>Collinsella</taxon>
    </lineage>
</organism>
<keyword evidence="1" id="KW-0472">Membrane</keyword>
<dbReference type="PIRSF" id="PIRSF003203">
    <property type="entry name" value="AzlD"/>
    <property type="match status" value="1"/>
</dbReference>
<accession>A0A921IN03</accession>
<comment type="caution">
    <text evidence="2">The sequence shown here is derived from an EMBL/GenBank/DDBJ whole genome shotgun (WGS) entry which is preliminary data.</text>
</comment>
<sequence>MTVIQQIITVLVAGAATVLTRFLPFAAFRHGAPRYIRYLGDVLPGAVFGLLVVYCVKDVDVMGGYHGAPEAIGILITALSYLWRRDMLTSILAGTLSYMVLVNLVFV</sequence>
<protein>
    <submittedName>
        <fullName evidence="2">AzlD domain-containing protein</fullName>
    </submittedName>
</protein>
<evidence type="ECO:0000313" key="2">
    <source>
        <dbReference type="EMBL" id="HJG30254.1"/>
    </source>
</evidence>
<keyword evidence="1" id="KW-0812">Transmembrane</keyword>
<dbReference type="RefSeq" id="WP_066833288.1">
    <property type="nucleotide sequence ID" value="NZ_CABKVW010000011.1"/>
</dbReference>
<reference evidence="2" key="1">
    <citation type="journal article" date="2021" name="PeerJ">
        <title>Extensive microbial diversity within the chicken gut microbiome revealed by metagenomics and culture.</title>
        <authorList>
            <person name="Gilroy R."/>
            <person name="Ravi A."/>
            <person name="Getino M."/>
            <person name="Pursley I."/>
            <person name="Horton D.L."/>
            <person name="Alikhan N.F."/>
            <person name="Baker D."/>
            <person name="Gharbi K."/>
            <person name="Hall N."/>
            <person name="Watson M."/>
            <person name="Adriaenssens E.M."/>
            <person name="Foster-Nyarko E."/>
            <person name="Jarju S."/>
            <person name="Secka A."/>
            <person name="Antonio M."/>
            <person name="Oren A."/>
            <person name="Chaudhuri R.R."/>
            <person name="La Ragione R."/>
            <person name="Hildebrand F."/>
            <person name="Pallen M.J."/>
        </authorList>
    </citation>
    <scope>NUCLEOTIDE SEQUENCE</scope>
    <source>
        <strain evidence="2">ChiGjej2B2-7701</strain>
    </source>
</reference>
<dbReference type="Proteomes" id="UP000746751">
    <property type="component" value="Unassembled WGS sequence"/>
</dbReference>
<feature type="transmembrane region" description="Helical" evidence="1">
    <location>
        <begin position="88"/>
        <end position="106"/>
    </location>
</feature>
<evidence type="ECO:0000313" key="3">
    <source>
        <dbReference type="Proteomes" id="UP000746751"/>
    </source>
</evidence>
<feature type="transmembrane region" description="Helical" evidence="1">
    <location>
        <begin position="66"/>
        <end position="83"/>
    </location>
</feature>
<proteinExistence type="predicted"/>
<dbReference type="InterPro" id="IPR008407">
    <property type="entry name" value="Brnchd-chn_aa_trnsp_AzlD"/>
</dbReference>
<gene>
    <name evidence="2" type="ORF">K8U80_02530</name>
</gene>
<dbReference type="AlphaFoldDB" id="A0A921IN03"/>
<keyword evidence="1" id="KW-1133">Transmembrane helix</keyword>
<name>A0A921IN03_9ACTN</name>
<dbReference type="Pfam" id="PF05437">
    <property type="entry name" value="AzlD"/>
    <property type="match status" value="1"/>
</dbReference>